<dbReference type="InterPro" id="IPR002938">
    <property type="entry name" value="FAD-bd"/>
</dbReference>
<dbReference type="InterPro" id="IPR050641">
    <property type="entry name" value="RIFMO-like"/>
</dbReference>
<sequence length="592" mass="65472">MVMKATDGICQDVSVPVLIVGAGPAGATTALLLGRYGIPSIVISRHRSTANTPRAHIFNQRAMEVLRDAGTEGVVKDVASTREQIAHVTWLHTLSGEEYGRVYAWGTRSDRIGDYLVASPCEMSDLPQSVLEPILVEEATKLGAEFRFSTEFLSQRQLLDGRVVTTVRDRATSAIYNITAQYLVGADGARSSVISSLGIPVDGEQLSNAFGVHIKADLSKYFIHRPGSMVWILNPDAPDWSSHGSIRMVRPWDEFLVSMHTAKDVDYDPCTEDVMQRLRQMIGDDSVQVELLNFSPWTINDQVARTWQKGNVFCIGDAVHRHPPFNGLGSNTCISDAFNLAWKLAYVVRGIAHPSILETLTLERKPVGDGIVRRANDGLLVHKKLWALMGSTTAERAVVSELLQAASVEGQRLRDELRGIIEETDDEFNALGIQMNQIYSPSSPLVLVEEGDRPPDLAGVNLLKQQVISTFPGFHLPHVWVVKDGQTERTSTLDLAGRGRFVLFTGIGGESWLQAAKDISRADGVPLQGYGIGRGLEYSDAYWDWEKVRGVEEDGAVLVRPDHFVCWRCQRLDSNPDVKLREVIQTLLRPAR</sequence>
<dbReference type="PANTHER" id="PTHR43004">
    <property type="entry name" value="TRK SYSTEM POTASSIUM UPTAKE PROTEIN"/>
    <property type="match status" value="1"/>
</dbReference>
<keyword evidence="2" id="KW-0274">FAD</keyword>
<evidence type="ECO:0000256" key="3">
    <source>
        <dbReference type="ARBA" id="ARBA00023002"/>
    </source>
</evidence>
<evidence type="ECO:0000313" key="6">
    <source>
        <dbReference type="Proteomes" id="UP000077002"/>
    </source>
</evidence>
<keyword evidence="3" id="KW-0560">Oxidoreductase</keyword>
<dbReference type="Proteomes" id="UP000077002">
    <property type="component" value="Unassembled WGS sequence"/>
</dbReference>
<dbReference type="PRINTS" id="PR00420">
    <property type="entry name" value="RNGMNOXGNASE"/>
</dbReference>
<dbReference type="Pfam" id="PF01494">
    <property type="entry name" value="FAD_binding_3"/>
    <property type="match status" value="1"/>
</dbReference>
<name>A0A177ES99_9EURO</name>
<gene>
    <name evidence="5" type="ORF">AYO21_10962</name>
</gene>
<dbReference type="GO" id="GO:0071949">
    <property type="term" value="F:FAD binding"/>
    <property type="evidence" value="ECO:0007669"/>
    <property type="project" value="InterPro"/>
</dbReference>
<dbReference type="Gene3D" id="3.30.9.10">
    <property type="entry name" value="D-Amino Acid Oxidase, subunit A, domain 2"/>
    <property type="match status" value="1"/>
</dbReference>
<proteinExistence type="predicted"/>
<dbReference type="OrthoDB" id="2690153at2759"/>
<dbReference type="Pfam" id="PF21274">
    <property type="entry name" value="Rng_hyd_C"/>
    <property type="match status" value="1"/>
</dbReference>
<feature type="domain" description="FAD-binding" evidence="4">
    <location>
        <begin position="15"/>
        <end position="375"/>
    </location>
</feature>
<protein>
    <recommendedName>
        <fullName evidence="4">FAD-binding domain-containing protein</fullName>
    </recommendedName>
</protein>
<evidence type="ECO:0000256" key="1">
    <source>
        <dbReference type="ARBA" id="ARBA00022630"/>
    </source>
</evidence>
<dbReference type="GO" id="GO:0016709">
    <property type="term" value="F:oxidoreductase activity, acting on paired donors, with incorporation or reduction of molecular oxygen, NAD(P)H as one donor, and incorporation of one atom of oxygen"/>
    <property type="evidence" value="ECO:0007669"/>
    <property type="project" value="UniProtKB-ARBA"/>
</dbReference>
<organism evidence="5 6">
    <name type="scientific">Fonsecaea monophora</name>
    <dbReference type="NCBI Taxonomy" id="254056"/>
    <lineage>
        <taxon>Eukaryota</taxon>
        <taxon>Fungi</taxon>
        <taxon>Dikarya</taxon>
        <taxon>Ascomycota</taxon>
        <taxon>Pezizomycotina</taxon>
        <taxon>Eurotiomycetes</taxon>
        <taxon>Chaetothyriomycetidae</taxon>
        <taxon>Chaetothyriales</taxon>
        <taxon>Herpotrichiellaceae</taxon>
        <taxon>Fonsecaea</taxon>
    </lineage>
</organism>
<evidence type="ECO:0000259" key="4">
    <source>
        <dbReference type="Pfam" id="PF01494"/>
    </source>
</evidence>
<dbReference type="Gene3D" id="3.40.30.120">
    <property type="match status" value="1"/>
</dbReference>
<dbReference type="SUPFAM" id="SSF51905">
    <property type="entry name" value="FAD/NAD(P)-binding domain"/>
    <property type="match status" value="1"/>
</dbReference>
<evidence type="ECO:0000313" key="5">
    <source>
        <dbReference type="EMBL" id="OAG34857.1"/>
    </source>
</evidence>
<reference evidence="5 6" key="1">
    <citation type="submission" date="2016-03" db="EMBL/GenBank/DDBJ databases">
        <title>Draft genome sequence of the Fonsecaea monophora CBS 269.37.</title>
        <authorList>
            <person name="Bombassaro A."/>
            <person name="Vinicius W.A."/>
            <person name="De Hoog S."/>
            <person name="Sun J."/>
            <person name="Souza E.M."/>
            <person name="Raittz R.T."/>
            <person name="Costa F."/>
            <person name="Leao A.C."/>
            <person name="Tadra-Sfeir M.Z."/>
            <person name="Baura V."/>
            <person name="Balsanelli E."/>
            <person name="Pedrosa F.O."/>
            <person name="Moreno L.F."/>
            <person name="Steffens M.B."/>
            <person name="Xi L."/>
            <person name="Bocca A.L."/>
            <person name="Felipe M.S."/>
            <person name="Teixeira M."/>
            <person name="Telles Filho F.Q."/>
            <person name="Azevedo C.M."/>
            <person name="Gomes R."/>
            <person name="Vicente V.A."/>
        </authorList>
    </citation>
    <scope>NUCLEOTIDE SEQUENCE [LARGE SCALE GENOMIC DNA]</scope>
    <source>
        <strain evidence="5 6">CBS 269.37</strain>
    </source>
</reference>
<dbReference type="PANTHER" id="PTHR43004:SF8">
    <property type="entry name" value="FAD-BINDING DOMAIN-CONTAINING PROTEIN-RELATED"/>
    <property type="match status" value="1"/>
</dbReference>
<dbReference type="InterPro" id="IPR036188">
    <property type="entry name" value="FAD/NAD-bd_sf"/>
</dbReference>
<dbReference type="GeneID" id="34606067"/>
<dbReference type="RefSeq" id="XP_022506809.1">
    <property type="nucleotide sequence ID" value="XM_022660865.1"/>
</dbReference>
<dbReference type="AlphaFoldDB" id="A0A177ES99"/>
<keyword evidence="1" id="KW-0285">Flavoprotein</keyword>
<comment type="caution">
    <text evidence="5">The sequence shown here is derived from an EMBL/GenBank/DDBJ whole genome shotgun (WGS) entry which is preliminary data.</text>
</comment>
<evidence type="ECO:0000256" key="2">
    <source>
        <dbReference type="ARBA" id="ARBA00022827"/>
    </source>
</evidence>
<accession>A0A177ES99</accession>
<dbReference type="EMBL" id="LVKK01000138">
    <property type="protein sequence ID" value="OAG34857.1"/>
    <property type="molecule type" value="Genomic_DNA"/>
</dbReference>
<keyword evidence="6" id="KW-1185">Reference proteome</keyword>
<dbReference type="Gene3D" id="3.50.50.60">
    <property type="entry name" value="FAD/NAD(P)-binding domain"/>
    <property type="match status" value="1"/>
</dbReference>